<dbReference type="PANTHER" id="PTHR16062:SF21">
    <property type="entry name" value="CHROMATIN STRUCTURE-REMODELING COMPLEX SUBUNIT RSC1-RELATED"/>
    <property type="match status" value="1"/>
</dbReference>
<dbReference type="GO" id="GO:0006338">
    <property type="term" value="P:chromatin remodeling"/>
    <property type="evidence" value="ECO:0007669"/>
    <property type="project" value="InterPro"/>
</dbReference>
<evidence type="ECO:0000256" key="4">
    <source>
        <dbReference type="ARBA" id="ARBA00023015"/>
    </source>
</evidence>
<dbReference type="InterPro" id="IPR043151">
    <property type="entry name" value="BAH_sf"/>
</dbReference>
<feature type="compositionally biased region" description="Basic and acidic residues" evidence="9">
    <location>
        <begin position="1"/>
        <end position="10"/>
    </location>
</feature>
<feature type="domain" description="Bromo" evidence="10">
    <location>
        <begin position="64"/>
        <end position="120"/>
    </location>
</feature>
<feature type="domain" description="BAH" evidence="11">
    <location>
        <begin position="395"/>
        <end position="514"/>
    </location>
</feature>
<dbReference type="SMART" id="SM00297">
    <property type="entry name" value="BROMO"/>
    <property type="match status" value="2"/>
</dbReference>
<feature type="compositionally biased region" description="Gly residues" evidence="9">
    <location>
        <begin position="21"/>
        <end position="31"/>
    </location>
</feature>
<keyword evidence="6" id="KW-0804">Transcription</keyword>
<dbReference type="PROSITE" id="PS51038">
    <property type="entry name" value="BAH"/>
    <property type="match status" value="1"/>
</dbReference>
<dbReference type="SUPFAM" id="SSF47370">
    <property type="entry name" value="Bromodomain"/>
    <property type="match status" value="2"/>
</dbReference>
<name>A0A167FBJ7_9ASCO</name>
<keyword evidence="2" id="KW-0677">Repeat</keyword>
<dbReference type="SMART" id="SM00439">
    <property type="entry name" value="BAH"/>
    <property type="match status" value="1"/>
</dbReference>
<dbReference type="CDD" id="cd04717">
    <property type="entry name" value="BAH_polybromo"/>
    <property type="match status" value="1"/>
</dbReference>
<dbReference type="InterPro" id="IPR036427">
    <property type="entry name" value="Bromodomain-like_sf"/>
</dbReference>
<organism evidence="12 13">
    <name type="scientific">Sugiyamaella lignohabitans</name>
    <dbReference type="NCBI Taxonomy" id="796027"/>
    <lineage>
        <taxon>Eukaryota</taxon>
        <taxon>Fungi</taxon>
        <taxon>Dikarya</taxon>
        <taxon>Ascomycota</taxon>
        <taxon>Saccharomycotina</taxon>
        <taxon>Dipodascomycetes</taxon>
        <taxon>Dipodascales</taxon>
        <taxon>Trichomonascaceae</taxon>
        <taxon>Sugiyamaella</taxon>
    </lineage>
</organism>
<proteinExistence type="predicted"/>
<dbReference type="Proteomes" id="UP000189580">
    <property type="component" value="Chromosome b"/>
</dbReference>
<dbReference type="InterPro" id="IPR018359">
    <property type="entry name" value="Bromodomain_CS"/>
</dbReference>
<dbReference type="GO" id="GO:0006368">
    <property type="term" value="P:transcription elongation by RNA polymerase II"/>
    <property type="evidence" value="ECO:0007669"/>
    <property type="project" value="TreeGrafter"/>
</dbReference>
<feature type="compositionally biased region" description="Basic residues" evidence="9">
    <location>
        <begin position="206"/>
        <end position="215"/>
    </location>
</feature>
<feature type="region of interest" description="Disordered" evidence="9">
    <location>
        <begin position="1"/>
        <end position="32"/>
    </location>
</feature>
<comment type="subcellular location">
    <subcellularLocation>
        <location evidence="1">Nucleus</location>
    </subcellularLocation>
</comment>
<dbReference type="EMBL" id="CP014503">
    <property type="protein sequence ID" value="ANB15074.1"/>
    <property type="molecule type" value="Genomic_DNA"/>
</dbReference>
<dbReference type="AlphaFoldDB" id="A0A167FBJ7"/>
<dbReference type="InterPro" id="IPR001487">
    <property type="entry name" value="Bromodomain"/>
</dbReference>
<feature type="domain" description="Bromo" evidence="10">
    <location>
        <begin position="277"/>
        <end position="347"/>
    </location>
</feature>
<evidence type="ECO:0000256" key="8">
    <source>
        <dbReference type="PROSITE-ProRule" id="PRU00035"/>
    </source>
</evidence>
<keyword evidence="3" id="KW-0156">Chromatin regulator</keyword>
<gene>
    <name evidence="12" type="primary">RSC2</name>
    <name evidence="12" type="ORF">AWJ20_2694</name>
</gene>
<sequence>MSENEEHKDVVTGSDVASGSEIGGGETGGGEVSEQQLMKQLLDGVYELDAGDHKAANVFHALPERRLTAYYKIIKRPFSLYRIKQNIAQKKYTDVAEYIRDFAQITYNARVFNRKSSTIYADAVVVDNYLRDVVIETLRKTGRYTEEQLKYPEIGPLPDGSDNDDEPYYEEPSVTSGQNDYDDDGDDDDNDDDEDDYDDDGYGPGAKRRSSRPRRSVLLGQRRKREEEEEDARQAAASLDNERKSKRRGRPPIVDKPHEHRIKNILRAIRRERIESTGRVLSAPFERLPDGKMYPDYYTVIQHPISLDQIKKNIKGRKYQSVEMFLADMNLMFENAKQFNTKGSQIYQDAETLSKVMEFTADEEKKKPDSAYQDLESSHARTARLPLDEFDHRGEKYTVGDWVHLSNPNDPAKPIIGQIFRIWQVSDGQKWVNVCWYFRPEQTVHRYDRVFYENEVFKSGQYRDHLVSEILEKCFVMFVSRYIRGRPSSVTPRTMVYCCDNRYNEVDKTFNRIRTWKACLPDEVRHIEYEIDYYERPLSLRKLPSPIKNLLPENATDDDPLPEPKMGADNAPPIVGGVYKRPPDAKEPLELPTPEGQGDVVGPFGPIGNALRTSRPRPGAQSANVSLVVPPSAGNTRFAAPMGPGSMTPGATLAGRGSPYVNRQIGAVPGALPPHLQFQGGVPPITPTTFTLPPTVQNLLPVKQLHGVAKQSRTNQMLWFASTPLWIPDRHVTHHIRKELGYNFQLQGAGYDVGDDSEQRVPSSRSTVGHSAKYLAWRLKQEQK</sequence>
<evidence type="ECO:0000313" key="13">
    <source>
        <dbReference type="Proteomes" id="UP000189580"/>
    </source>
</evidence>
<evidence type="ECO:0000256" key="9">
    <source>
        <dbReference type="SAM" id="MobiDB-lite"/>
    </source>
</evidence>
<dbReference type="GeneID" id="30034633"/>
<feature type="region of interest" description="Disordered" evidence="9">
    <location>
        <begin position="550"/>
        <end position="628"/>
    </location>
</feature>
<dbReference type="Pfam" id="PF00439">
    <property type="entry name" value="Bromodomain"/>
    <property type="match status" value="2"/>
</dbReference>
<dbReference type="Gene3D" id="2.30.30.490">
    <property type="match status" value="1"/>
</dbReference>
<dbReference type="KEGG" id="slb:AWJ20_2694"/>
<evidence type="ECO:0000256" key="3">
    <source>
        <dbReference type="ARBA" id="ARBA00022853"/>
    </source>
</evidence>
<keyword evidence="13" id="KW-1185">Reference proteome</keyword>
<dbReference type="InterPro" id="IPR001025">
    <property type="entry name" value="BAH_dom"/>
</dbReference>
<evidence type="ECO:0000259" key="11">
    <source>
        <dbReference type="PROSITE" id="PS51038"/>
    </source>
</evidence>
<dbReference type="GO" id="GO:0003682">
    <property type="term" value="F:chromatin binding"/>
    <property type="evidence" value="ECO:0007669"/>
    <property type="project" value="InterPro"/>
</dbReference>
<feature type="region of interest" description="Disordered" evidence="9">
    <location>
        <begin position="149"/>
        <end position="259"/>
    </location>
</feature>
<reference evidence="12 13" key="1">
    <citation type="submission" date="2016-02" db="EMBL/GenBank/DDBJ databases">
        <title>Complete genome sequence and transcriptome regulation of the pentose utilising yeast Sugiyamaella lignohabitans.</title>
        <authorList>
            <person name="Bellasio M."/>
            <person name="Peymann A."/>
            <person name="Valli M."/>
            <person name="Sipitzky M."/>
            <person name="Graf A."/>
            <person name="Sauer M."/>
            <person name="Marx H."/>
            <person name="Mattanovich D."/>
        </authorList>
    </citation>
    <scope>NUCLEOTIDE SEQUENCE [LARGE SCALE GENOMIC DNA]</scope>
    <source>
        <strain evidence="12 13">CBS 10342</strain>
    </source>
</reference>
<dbReference type="OrthoDB" id="1742084at2759"/>
<evidence type="ECO:0000256" key="5">
    <source>
        <dbReference type="ARBA" id="ARBA00023117"/>
    </source>
</evidence>
<keyword evidence="5 8" id="KW-0103">Bromodomain</keyword>
<evidence type="ECO:0000259" key="10">
    <source>
        <dbReference type="PROSITE" id="PS50014"/>
    </source>
</evidence>
<evidence type="ECO:0000256" key="2">
    <source>
        <dbReference type="ARBA" id="ARBA00022737"/>
    </source>
</evidence>
<evidence type="ECO:0000256" key="6">
    <source>
        <dbReference type="ARBA" id="ARBA00023163"/>
    </source>
</evidence>
<dbReference type="Pfam" id="PF01426">
    <property type="entry name" value="BAH"/>
    <property type="match status" value="1"/>
</dbReference>
<protein>
    <submittedName>
        <fullName evidence="12">Rsc2p</fullName>
    </submittedName>
</protein>
<dbReference type="Gene3D" id="1.20.920.10">
    <property type="entry name" value="Bromodomain-like"/>
    <property type="match status" value="2"/>
</dbReference>
<dbReference type="PRINTS" id="PR00503">
    <property type="entry name" value="BROMODOMAIN"/>
</dbReference>
<evidence type="ECO:0000313" key="12">
    <source>
        <dbReference type="EMBL" id="ANB15074.1"/>
    </source>
</evidence>
<evidence type="ECO:0000256" key="7">
    <source>
        <dbReference type="ARBA" id="ARBA00023242"/>
    </source>
</evidence>
<dbReference type="RefSeq" id="XP_018737551.1">
    <property type="nucleotide sequence ID" value="XM_018879655.1"/>
</dbReference>
<dbReference type="InterPro" id="IPR037382">
    <property type="entry name" value="Rsc/polybromo"/>
</dbReference>
<evidence type="ECO:0000256" key="1">
    <source>
        <dbReference type="ARBA" id="ARBA00004123"/>
    </source>
</evidence>
<feature type="compositionally biased region" description="Acidic residues" evidence="9">
    <location>
        <begin position="180"/>
        <end position="201"/>
    </location>
</feature>
<dbReference type="GO" id="GO:0016586">
    <property type="term" value="C:RSC-type complex"/>
    <property type="evidence" value="ECO:0007669"/>
    <property type="project" value="InterPro"/>
</dbReference>
<accession>A0A167FBJ7</accession>
<dbReference type="PROSITE" id="PS50014">
    <property type="entry name" value="BROMODOMAIN_2"/>
    <property type="match status" value="2"/>
</dbReference>
<keyword evidence="7" id="KW-0539">Nucleus</keyword>
<keyword evidence="4" id="KW-0805">Transcription regulation</keyword>
<dbReference type="PROSITE" id="PS00633">
    <property type="entry name" value="BROMODOMAIN_1"/>
    <property type="match status" value="1"/>
</dbReference>
<dbReference type="PANTHER" id="PTHR16062">
    <property type="entry name" value="SWI/SNF-RELATED"/>
    <property type="match status" value="1"/>
</dbReference>